<dbReference type="EMBL" id="CP032544">
    <property type="protein sequence ID" value="AZJ33621.1"/>
    <property type="molecule type" value="Genomic_DNA"/>
</dbReference>
<keyword evidence="4" id="KW-1185">Reference proteome</keyword>
<reference evidence="3 4" key="1">
    <citation type="submission" date="2018-09" db="EMBL/GenBank/DDBJ databases">
        <title>Insights into the microbiota of Asian seabass (Lates calcarifer) with tenacibaculosis symptoms and description of sp. nov. Tenacibaculum singaporense.</title>
        <authorList>
            <person name="Miyake S."/>
            <person name="Soh M."/>
            <person name="Azman M.N."/>
            <person name="Ngoh S.Y."/>
            <person name="Orban L."/>
            <person name="Seedorf H."/>
        </authorList>
    </citation>
    <scope>NUCLEOTIDE SEQUENCE [LARGE SCALE GENOMIC DNA]</scope>
    <source>
        <strain evidence="3 4">DSM 13764</strain>
    </source>
</reference>
<gene>
    <name evidence="3" type="ORF">D6200_14010</name>
</gene>
<protein>
    <submittedName>
        <fullName evidence="3">DUF262 domain-containing protein</fullName>
    </submittedName>
</protein>
<dbReference type="InterPro" id="IPR011089">
    <property type="entry name" value="GmrSD_C"/>
</dbReference>
<dbReference type="Pfam" id="PF03235">
    <property type="entry name" value="GmrSD_N"/>
    <property type="match status" value="1"/>
</dbReference>
<organism evidence="3 4">
    <name type="scientific">Tenacibaculum mesophilum</name>
    <dbReference type="NCBI Taxonomy" id="104268"/>
    <lineage>
        <taxon>Bacteria</taxon>
        <taxon>Pseudomonadati</taxon>
        <taxon>Bacteroidota</taxon>
        <taxon>Flavobacteriia</taxon>
        <taxon>Flavobacteriales</taxon>
        <taxon>Flavobacteriaceae</taxon>
        <taxon>Tenacibaculum</taxon>
    </lineage>
</organism>
<feature type="domain" description="GmrSD restriction endonucleases N-terminal" evidence="1">
    <location>
        <begin position="9"/>
        <end position="257"/>
    </location>
</feature>
<dbReference type="PANTHER" id="PTHR37292:SF2">
    <property type="entry name" value="DUF262 DOMAIN-CONTAINING PROTEIN"/>
    <property type="match status" value="1"/>
</dbReference>
<dbReference type="Proteomes" id="UP000269693">
    <property type="component" value="Chromosome"/>
</dbReference>
<dbReference type="RefSeq" id="WP_073181760.1">
    <property type="nucleotide sequence ID" value="NZ_CP032544.1"/>
</dbReference>
<dbReference type="Pfam" id="PF07510">
    <property type="entry name" value="GmrSD_C"/>
    <property type="match status" value="1"/>
</dbReference>
<proteinExistence type="predicted"/>
<evidence type="ECO:0000313" key="3">
    <source>
        <dbReference type="EMBL" id="AZJ33621.1"/>
    </source>
</evidence>
<evidence type="ECO:0000259" key="1">
    <source>
        <dbReference type="Pfam" id="PF03235"/>
    </source>
</evidence>
<evidence type="ECO:0000313" key="4">
    <source>
        <dbReference type="Proteomes" id="UP000269693"/>
    </source>
</evidence>
<dbReference type="PANTHER" id="PTHR37292">
    <property type="entry name" value="VNG6097C"/>
    <property type="match status" value="1"/>
</dbReference>
<accession>A0ABN5T8D6</accession>
<name>A0ABN5T8D6_9FLAO</name>
<sequence length="586" mass="68838">MSYETALKISDVVNSIHKKKYLLPAIQREFVWNTYQIERLFDSIMRNYPISSFLFWQVDKESVNDYEFYEFLREFHERDRRHNSKADVSGEEGITAILDGQQRLTSIYIALKGSFAEKLPRKRWDNDLAYPKKKLYLNLVGKSEDSELEYDFTFLTDEEASENDENSYWFRVGDILNLKEPGEVNSYLIRNQIFQNYTPEQAEFANNALFKLHNVIHITPLISYYKEQSQSLDKVLNIFIRINSGGTVLSYSDLLLSIATAQWEEKDAREEIIKFVDEINDIGGGFNFNKDFVLKSSLVINEFSDFAFKVDNFNKANMLKIEQNWDALTSAIRIAVKLVSSFGYNRETLTSNNAIIPIAYYLYKIGATDSYPTSTKNLADKEKIKKWLILSLVKRAFSGQPDNVLRPIRKIILENHDNFPTELIIDKFKGTTKSLLFSTEDIENLTHYKYGQGFTFSILSLLYPQLDYSNQFHIDHIFPKSLFTKAKLRKRGISEEDIETFYDWFNYIGNLQLIGAIPNIEKKDIEFKIWLNKIYPDQRNQDQFKEVHYIPNVELDFENFIEFFEEREKLLTEEFSKILLTEETVE</sequence>
<dbReference type="InterPro" id="IPR004919">
    <property type="entry name" value="GmrSD_N"/>
</dbReference>
<evidence type="ECO:0000259" key="2">
    <source>
        <dbReference type="Pfam" id="PF07510"/>
    </source>
</evidence>
<feature type="domain" description="GmrSD restriction endonucleases C-terminal" evidence="2">
    <location>
        <begin position="467"/>
        <end position="528"/>
    </location>
</feature>